<dbReference type="PROSITE" id="PS01071">
    <property type="entry name" value="GRPE"/>
    <property type="match status" value="1"/>
</dbReference>
<comment type="similarity">
    <text evidence="2 5">Belongs to the GrpE family.</text>
</comment>
<evidence type="ECO:0000256" key="3">
    <source>
        <dbReference type="ARBA" id="ARBA00023186"/>
    </source>
</evidence>
<dbReference type="InterPro" id="IPR013805">
    <property type="entry name" value="GrpE_CC"/>
</dbReference>
<dbReference type="GO" id="GO:0051082">
    <property type="term" value="F:unfolded protein binding"/>
    <property type="evidence" value="ECO:0007669"/>
    <property type="project" value="TreeGrafter"/>
</dbReference>
<dbReference type="OMA" id="PHRHQAI"/>
<organism evidence="7 8">
    <name type="scientific">Malassezia sympodialis (strain ATCC 42132)</name>
    <name type="common">Atopic eczema-associated yeast</name>
    <dbReference type="NCBI Taxonomy" id="1230383"/>
    <lineage>
        <taxon>Eukaryota</taxon>
        <taxon>Fungi</taxon>
        <taxon>Dikarya</taxon>
        <taxon>Basidiomycota</taxon>
        <taxon>Ustilaginomycotina</taxon>
        <taxon>Malasseziomycetes</taxon>
        <taxon>Malasseziales</taxon>
        <taxon>Malasseziaceae</taxon>
        <taxon>Malassezia</taxon>
    </lineage>
</organism>
<dbReference type="Gene3D" id="3.90.20.20">
    <property type="match status" value="1"/>
</dbReference>
<evidence type="ECO:0000313" key="8">
    <source>
        <dbReference type="Proteomes" id="UP000186303"/>
    </source>
</evidence>
<dbReference type="GO" id="GO:0051087">
    <property type="term" value="F:protein-folding chaperone binding"/>
    <property type="evidence" value="ECO:0007669"/>
    <property type="project" value="InterPro"/>
</dbReference>
<dbReference type="SUPFAM" id="SSF51064">
    <property type="entry name" value="Head domain of nucleotide exchange factor GrpE"/>
    <property type="match status" value="1"/>
</dbReference>
<evidence type="ECO:0000256" key="4">
    <source>
        <dbReference type="RuleBase" id="RU000640"/>
    </source>
</evidence>
<dbReference type="GO" id="GO:0000774">
    <property type="term" value="F:adenyl-nucleotide exchange factor activity"/>
    <property type="evidence" value="ECO:0007669"/>
    <property type="project" value="InterPro"/>
</dbReference>
<dbReference type="GO" id="GO:0030150">
    <property type="term" value="P:protein import into mitochondrial matrix"/>
    <property type="evidence" value="ECO:0007669"/>
    <property type="project" value="TreeGrafter"/>
</dbReference>
<evidence type="ECO:0000256" key="2">
    <source>
        <dbReference type="ARBA" id="ARBA00009054"/>
    </source>
</evidence>
<evidence type="ECO:0000256" key="6">
    <source>
        <dbReference type="SAM" id="Coils"/>
    </source>
</evidence>
<dbReference type="CDD" id="cd00446">
    <property type="entry name" value="GrpE"/>
    <property type="match status" value="1"/>
</dbReference>
<dbReference type="GO" id="GO:0001405">
    <property type="term" value="C:PAM complex, Tim23 associated import motor"/>
    <property type="evidence" value="ECO:0007669"/>
    <property type="project" value="TreeGrafter"/>
</dbReference>
<dbReference type="PANTHER" id="PTHR21237:SF23">
    <property type="entry name" value="GRPE PROTEIN HOMOLOG, MITOCHONDRIAL"/>
    <property type="match status" value="1"/>
</dbReference>
<protein>
    <recommendedName>
        <fullName evidence="4">GrpE protein homolog</fullName>
    </recommendedName>
</protein>
<evidence type="ECO:0000313" key="7">
    <source>
        <dbReference type="EMBL" id="SHO78243.1"/>
    </source>
</evidence>
<dbReference type="GO" id="GO:0042803">
    <property type="term" value="F:protein homodimerization activity"/>
    <property type="evidence" value="ECO:0007669"/>
    <property type="project" value="InterPro"/>
</dbReference>
<accession>A0A1M8A700</accession>
<comment type="subcellular location">
    <subcellularLocation>
        <location evidence="1 4">Mitochondrion matrix</location>
    </subcellularLocation>
</comment>
<dbReference type="Pfam" id="PF01025">
    <property type="entry name" value="GrpE"/>
    <property type="match status" value="1"/>
</dbReference>
<keyword evidence="3 4" id="KW-0143">Chaperone</keyword>
<dbReference type="Proteomes" id="UP000186303">
    <property type="component" value="Chromosome 4"/>
</dbReference>
<evidence type="ECO:0000256" key="1">
    <source>
        <dbReference type="ARBA" id="ARBA00004305"/>
    </source>
</evidence>
<dbReference type="SUPFAM" id="SSF58014">
    <property type="entry name" value="Coiled-coil domain of nucleotide exchange factor GrpE"/>
    <property type="match status" value="1"/>
</dbReference>
<gene>
    <name evidence="7" type="ORF">MSYG_2585</name>
</gene>
<dbReference type="PANTHER" id="PTHR21237">
    <property type="entry name" value="GRPE PROTEIN"/>
    <property type="match status" value="1"/>
</dbReference>
<dbReference type="VEuPathDB" id="FungiDB:MSYG_2585"/>
<proteinExistence type="inferred from homology"/>
<name>A0A1M8A700_MALS4</name>
<reference evidence="8" key="1">
    <citation type="journal article" date="2017" name="Nucleic Acids Res.">
        <title>Proteogenomics produces comprehensive and highly accurate protein-coding gene annotation in a complete genome assembly of Malassezia sympodialis.</title>
        <authorList>
            <person name="Zhu Y."/>
            <person name="Engstroem P.G."/>
            <person name="Tellgren-Roth C."/>
            <person name="Baudo C.D."/>
            <person name="Kennell J.C."/>
            <person name="Sun S."/>
            <person name="Billmyre R.B."/>
            <person name="Schroeder M.S."/>
            <person name="Andersson A."/>
            <person name="Holm T."/>
            <person name="Sigurgeirsson B."/>
            <person name="Wu G."/>
            <person name="Sankaranarayanan S.R."/>
            <person name="Siddharthan R."/>
            <person name="Sanyal K."/>
            <person name="Lundeberg J."/>
            <person name="Nystedt B."/>
            <person name="Boekhout T."/>
            <person name="Dawson T.L. Jr."/>
            <person name="Heitman J."/>
            <person name="Scheynius A."/>
            <person name="Lehtioe J."/>
        </authorList>
    </citation>
    <scope>NUCLEOTIDE SEQUENCE [LARGE SCALE GENOMIC DNA]</scope>
    <source>
        <strain evidence="8">ATCC 42132</strain>
    </source>
</reference>
<dbReference type="InterPro" id="IPR009012">
    <property type="entry name" value="GrpE_head"/>
</dbReference>
<dbReference type="Gene3D" id="2.30.22.10">
    <property type="entry name" value="Head domain of nucleotide exchange factor GrpE"/>
    <property type="match status" value="1"/>
</dbReference>
<dbReference type="HAMAP" id="MF_01151">
    <property type="entry name" value="GrpE"/>
    <property type="match status" value="1"/>
</dbReference>
<dbReference type="InterPro" id="IPR000740">
    <property type="entry name" value="GrpE"/>
</dbReference>
<keyword evidence="8" id="KW-1185">Reference proteome</keyword>
<feature type="coiled-coil region" evidence="6">
    <location>
        <begin position="78"/>
        <end position="112"/>
    </location>
</feature>
<dbReference type="AlphaFoldDB" id="A0A1M8A700"/>
<keyword evidence="4" id="KW-0496">Mitochondrion</keyword>
<dbReference type="EMBL" id="LT671824">
    <property type="protein sequence ID" value="SHO78243.1"/>
    <property type="molecule type" value="Genomic_DNA"/>
</dbReference>
<comment type="function">
    <text evidence="4">Essential component of the PAM complex, a complex required for the translocation of transit peptide-containing proteins from the inner membrane into the mitochondrial matrix in an ATP-dependent manner.</text>
</comment>
<dbReference type="PRINTS" id="PR00773">
    <property type="entry name" value="GRPEPROTEIN"/>
</dbReference>
<dbReference type="GO" id="GO:0006457">
    <property type="term" value="P:protein folding"/>
    <property type="evidence" value="ECO:0007669"/>
    <property type="project" value="InterPro"/>
</dbReference>
<keyword evidence="6" id="KW-0175">Coiled coil</keyword>
<sequence length="245" mass="26765">MLSKRRDVRLATSPPQIDVHPRLAMLAAPSKNAVFGLFSRTLAAPRMRTAACVRYYSDKAAEATPNTEAKDEAPQAEANPLEAQLKEKEERVKDLTDDLLYTKAELQNLQRRSAEEKKSISDVAIAKLAKDLTESIDVLELALKSVPELLRTAPSDAAEAPRALAELYDGVSLTRKSIVDMLRTHGIEAFNPTGEKFDPKLHEALYQAPVPGKEPGSVLDCSKTGYMIKGKLLRAAQVGVVQDSA</sequence>
<evidence type="ECO:0000256" key="5">
    <source>
        <dbReference type="RuleBase" id="RU004478"/>
    </source>
</evidence>
<dbReference type="STRING" id="1230383.A0A1M8A700"/>
<dbReference type="FunFam" id="2.30.22.10:FF:000002">
    <property type="entry name" value="GrpE protein homolog"/>
    <property type="match status" value="1"/>
</dbReference>
<dbReference type="OrthoDB" id="201635at2759"/>